<keyword evidence="3" id="KW-1185">Reference proteome</keyword>
<dbReference type="InterPro" id="IPR052564">
    <property type="entry name" value="N-acetyltrans/Recomb-assoc"/>
</dbReference>
<accession>A0A0R2HCX3</accession>
<gene>
    <name evidence="2" type="ORF">IV49_GL001721</name>
</gene>
<name>A0A0R2HCX3_9FIRM</name>
<dbReference type="Pfam" id="PF13673">
    <property type="entry name" value="Acetyltransf_10"/>
    <property type="match status" value="1"/>
</dbReference>
<dbReference type="AlphaFoldDB" id="A0A0R2HCX3"/>
<evidence type="ECO:0000313" key="3">
    <source>
        <dbReference type="Proteomes" id="UP000051841"/>
    </source>
</evidence>
<proteinExistence type="predicted"/>
<dbReference type="Proteomes" id="UP000051841">
    <property type="component" value="Unassembled WGS sequence"/>
</dbReference>
<organism evidence="2 3">
    <name type="scientific">Kandleria vitulina DSM 20405</name>
    <dbReference type="NCBI Taxonomy" id="1410657"/>
    <lineage>
        <taxon>Bacteria</taxon>
        <taxon>Bacillati</taxon>
        <taxon>Bacillota</taxon>
        <taxon>Erysipelotrichia</taxon>
        <taxon>Erysipelotrichales</taxon>
        <taxon>Coprobacillaceae</taxon>
        <taxon>Kandleria</taxon>
    </lineage>
</organism>
<dbReference type="PROSITE" id="PS51186">
    <property type="entry name" value="GNAT"/>
    <property type="match status" value="1"/>
</dbReference>
<dbReference type="SUPFAM" id="SSF55729">
    <property type="entry name" value="Acyl-CoA N-acyltransferases (Nat)"/>
    <property type="match status" value="1"/>
</dbReference>
<dbReference type="InterPro" id="IPR016181">
    <property type="entry name" value="Acyl_CoA_acyltransferase"/>
</dbReference>
<dbReference type="InterPro" id="IPR000182">
    <property type="entry name" value="GNAT_dom"/>
</dbReference>
<dbReference type="PATRIC" id="fig|1410657.5.peg.1774"/>
<dbReference type="GO" id="GO:0016747">
    <property type="term" value="F:acyltransferase activity, transferring groups other than amino-acyl groups"/>
    <property type="evidence" value="ECO:0007669"/>
    <property type="project" value="InterPro"/>
</dbReference>
<evidence type="ECO:0000313" key="2">
    <source>
        <dbReference type="EMBL" id="KRN47293.1"/>
    </source>
</evidence>
<dbReference type="PANTHER" id="PTHR43451">
    <property type="entry name" value="ACETYLTRANSFERASE (GNAT) FAMILY PROTEIN"/>
    <property type="match status" value="1"/>
</dbReference>
<dbReference type="EMBL" id="JQBL01000054">
    <property type="protein sequence ID" value="KRN47293.1"/>
    <property type="molecule type" value="Genomic_DNA"/>
</dbReference>
<comment type="caution">
    <text evidence="2">The sequence shown here is derived from an EMBL/GenBank/DDBJ whole genome shotgun (WGS) entry which is preliminary data.</text>
</comment>
<reference evidence="2 3" key="1">
    <citation type="journal article" date="2015" name="Genome Announc.">
        <title>Expanding the biotechnology potential of lactobacilli through comparative genomics of 213 strains and associated genera.</title>
        <authorList>
            <person name="Sun Z."/>
            <person name="Harris H.M."/>
            <person name="McCann A."/>
            <person name="Guo C."/>
            <person name="Argimon S."/>
            <person name="Zhang W."/>
            <person name="Yang X."/>
            <person name="Jeffery I.B."/>
            <person name="Cooney J.C."/>
            <person name="Kagawa T.F."/>
            <person name="Liu W."/>
            <person name="Song Y."/>
            <person name="Salvetti E."/>
            <person name="Wrobel A."/>
            <person name="Rasinkangas P."/>
            <person name="Parkhill J."/>
            <person name="Rea M.C."/>
            <person name="O'Sullivan O."/>
            <person name="Ritari J."/>
            <person name="Douillard F.P."/>
            <person name="Paul Ross R."/>
            <person name="Yang R."/>
            <person name="Briner A.E."/>
            <person name="Felis G.E."/>
            <person name="de Vos W.M."/>
            <person name="Barrangou R."/>
            <person name="Klaenhammer T.R."/>
            <person name="Caufield P.W."/>
            <person name="Cui Y."/>
            <person name="Zhang H."/>
            <person name="O'Toole P.W."/>
        </authorList>
    </citation>
    <scope>NUCLEOTIDE SEQUENCE [LARGE SCALE GENOMIC DNA]</scope>
    <source>
        <strain evidence="2 3">DSM 20405</strain>
    </source>
</reference>
<dbReference type="RefSeq" id="WP_029069830.1">
    <property type="nucleotide sequence ID" value="NZ_JNKN01000055.1"/>
</dbReference>
<feature type="domain" description="N-acetyltransferase" evidence="1">
    <location>
        <begin position="1"/>
        <end position="153"/>
    </location>
</feature>
<sequence>MEMRLYQRKDLDQVIDLFYRAVHEVQCNDYTEEERDAIAPKNVDRYHWEASLEKNHTLIVEDEGKIIAFGNIGTTGYLDRLYIDKKYLHQGIGAKLLERLEQYAKKQGNGIIYVTSSITSKPFFEKHGYEEIEEQINVRRGVRILRYLMEKKI</sequence>
<dbReference type="Gene3D" id="3.40.630.30">
    <property type="match status" value="1"/>
</dbReference>
<dbReference type="CDD" id="cd04301">
    <property type="entry name" value="NAT_SF"/>
    <property type="match status" value="1"/>
</dbReference>
<evidence type="ECO:0000259" key="1">
    <source>
        <dbReference type="PROSITE" id="PS51186"/>
    </source>
</evidence>
<protein>
    <recommendedName>
        <fullName evidence="1">N-acetyltransferase domain-containing protein</fullName>
    </recommendedName>
</protein>
<dbReference type="PANTHER" id="PTHR43451:SF1">
    <property type="entry name" value="ACETYLTRANSFERASE"/>
    <property type="match status" value="1"/>
</dbReference>